<reference evidence="1 2" key="1">
    <citation type="submission" date="2020-08" db="EMBL/GenBank/DDBJ databases">
        <title>Genomic Encyclopedia of Type Strains, Phase III (KMG-III): the genomes of soil and plant-associated and newly described type strains.</title>
        <authorList>
            <person name="Whitman W."/>
        </authorList>
    </citation>
    <scope>NUCLEOTIDE SEQUENCE [LARGE SCALE GENOMIC DNA]</scope>
    <source>
        <strain evidence="1 2">CECT 5862</strain>
    </source>
</reference>
<name>A0A7W5FP01_9BACL</name>
<protein>
    <submittedName>
        <fullName evidence="1">Uncharacterized protein</fullName>
    </submittedName>
</protein>
<comment type="caution">
    <text evidence="1">The sequence shown here is derived from an EMBL/GenBank/DDBJ whole genome shotgun (WGS) entry which is preliminary data.</text>
</comment>
<proteinExistence type="predicted"/>
<accession>A0A7W5FP01</accession>
<evidence type="ECO:0000313" key="1">
    <source>
        <dbReference type="EMBL" id="MBB3111835.1"/>
    </source>
</evidence>
<dbReference type="Proteomes" id="UP000570361">
    <property type="component" value="Unassembled WGS sequence"/>
</dbReference>
<organism evidence="1 2">
    <name type="scientific">Paenibacillus phyllosphaerae</name>
    <dbReference type="NCBI Taxonomy" id="274593"/>
    <lineage>
        <taxon>Bacteria</taxon>
        <taxon>Bacillati</taxon>
        <taxon>Bacillota</taxon>
        <taxon>Bacilli</taxon>
        <taxon>Bacillales</taxon>
        <taxon>Paenibacillaceae</taxon>
        <taxon>Paenibacillus</taxon>
    </lineage>
</organism>
<gene>
    <name evidence="1" type="ORF">FHS18_003903</name>
</gene>
<evidence type="ECO:0000313" key="2">
    <source>
        <dbReference type="Proteomes" id="UP000570361"/>
    </source>
</evidence>
<dbReference type="EMBL" id="JACHXK010000009">
    <property type="protein sequence ID" value="MBB3111835.1"/>
    <property type="molecule type" value="Genomic_DNA"/>
</dbReference>
<dbReference type="AlphaFoldDB" id="A0A7W5FP01"/>
<keyword evidence="2" id="KW-1185">Reference proteome</keyword>
<sequence length="74" mass="8649">MWEFMFTRSKYQTADMIEQHRLLMRICAKRIVCWKPAGPWARACWNASKCFAQGSLELGEKPMIHKGGVWQDGM</sequence>